<dbReference type="EMBL" id="NGAF01000037">
    <property type="protein sequence ID" value="OXR40209.1"/>
    <property type="molecule type" value="Genomic_DNA"/>
</dbReference>
<name>A0A231GUB1_9NOCA</name>
<keyword evidence="2" id="KW-1133">Transmembrane helix</keyword>
<keyword evidence="2" id="KW-0472">Membrane</keyword>
<evidence type="ECO:0000256" key="2">
    <source>
        <dbReference type="SAM" id="Phobius"/>
    </source>
</evidence>
<feature type="transmembrane region" description="Helical" evidence="2">
    <location>
        <begin position="68"/>
        <end position="88"/>
    </location>
</feature>
<evidence type="ECO:0000313" key="4">
    <source>
        <dbReference type="Proteomes" id="UP000215506"/>
    </source>
</evidence>
<keyword evidence="2" id="KW-0812">Transmembrane</keyword>
<keyword evidence="4" id="KW-1185">Reference proteome</keyword>
<feature type="transmembrane region" description="Helical" evidence="2">
    <location>
        <begin position="119"/>
        <end position="142"/>
    </location>
</feature>
<feature type="region of interest" description="Disordered" evidence="1">
    <location>
        <begin position="145"/>
        <end position="219"/>
    </location>
</feature>
<sequence>MNTFVRRFVAGRRPMAIEPTIRGTAVNFHTARGASRRSRAPAVGESRLGRHPDHTIGPAPGRAHTKEIGAATILATLGILALAGWLTASGTPPRATVATPAGPDQPYEFAATSVSTGSITGVTALILICLITAAAVIGLLFYSPTPPRAGRRPHRRARSPLTAMRPRRSGAALSRAERHPRVRAGRTYCSSPIRPRRPVRSSRPSSGIRRCSSTSSNGR</sequence>
<feature type="compositionally biased region" description="Low complexity" evidence="1">
    <location>
        <begin position="201"/>
        <end position="219"/>
    </location>
</feature>
<feature type="compositionally biased region" description="Basic residues" evidence="1">
    <location>
        <begin position="149"/>
        <end position="158"/>
    </location>
</feature>
<dbReference type="Proteomes" id="UP000215506">
    <property type="component" value="Unassembled WGS sequence"/>
</dbReference>
<reference evidence="3 4" key="1">
    <citation type="submission" date="2017-07" db="EMBL/GenBank/DDBJ databases">
        <title>First draft Genome Sequence of Nocardia cerradoensis isolated from human infection.</title>
        <authorList>
            <person name="Carrasco G."/>
        </authorList>
    </citation>
    <scope>NUCLEOTIDE SEQUENCE [LARGE SCALE GENOMIC DNA]</scope>
    <source>
        <strain evidence="3 4">CNM20130759</strain>
    </source>
</reference>
<organism evidence="3 4">
    <name type="scientific">Nocardia cerradoensis</name>
    <dbReference type="NCBI Taxonomy" id="85688"/>
    <lineage>
        <taxon>Bacteria</taxon>
        <taxon>Bacillati</taxon>
        <taxon>Actinomycetota</taxon>
        <taxon>Actinomycetes</taxon>
        <taxon>Mycobacteriales</taxon>
        <taxon>Nocardiaceae</taxon>
        <taxon>Nocardia</taxon>
    </lineage>
</organism>
<evidence type="ECO:0000313" key="3">
    <source>
        <dbReference type="EMBL" id="OXR40209.1"/>
    </source>
</evidence>
<proteinExistence type="predicted"/>
<comment type="caution">
    <text evidence="3">The sequence shown here is derived from an EMBL/GenBank/DDBJ whole genome shotgun (WGS) entry which is preliminary data.</text>
</comment>
<feature type="region of interest" description="Disordered" evidence="1">
    <location>
        <begin position="30"/>
        <end position="62"/>
    </location>
</feature>
<dbReference type="AlphaFoldDB" id="A0A231GUB1"/>
<accession>A0A231GUB1</accession>
<protein>
    <submittedName>
        <fullName evidence="3">Uncharacterized protein</fullName>
    </submittedName>
</protein>
<gene>
    <name evidence="3" type="ORF">B7C42_07724</name>
</gene>
<evidence type="ECO:0000256" key="1">
    <source>
        <dbReference type="SAM" id="MobiDB-lite"/>
    </source>
</evidence>